<dbReference type="AlphaFoldDB" id="A0A6G1GWH9"/>
<keyword evidence="3" id="KW-1185">Reference proteome</keyword>
<proteinExistence type="predicted"/>
<feature type="non-terminal residue" evidence="2">
    <location>
        <position position="254"/>
    </location>
</feature>
<reference evidence="2" key="1">
    <citation type="journal article" date="2020" name="Stud. Mycol.">
        <title>101 Dothideomycetes genomes: a test case for predicting lifestyles and emergence of pathogens.</title>
        <authorList>
            <person name="Haridas S."/>
            <person name="Albert R."/>
            <person name="Binder M."/>
            <person name="Bloem J."/>
            <person name="Labutti K."/>
            <person name="Salamov A."/>
            <person name="Andreopoulos B."/>
            <person name="Baker S."/>
            <person name="Barry K."/>
            <person name="Bills G."/>
            <person name="Bluhm B."/>
            <person name="Cannon C."/>
            <person name="Castanera R."/>
            <person name="Culley D."/>
            <person name="Daum C."/>
            <person name="Ezra D."/>
            <person name="Gonzalez J."/>
            <person name="Henrissat B."/>
            <person name="Kuo A."/>
            <person name="Liang C."/>
            <person name="Lipzen A."/>
            <person name="Lutzoni F."/>
            <person name="Magnuson J."/>
            <person name="Mondo S."/>
            <person name="Nolan M."/>
            <person name="Ohm R."/>
            <person name="Pangilinan J."/>
            <person name="Park H.-J."/>
            <person name="Ramirez L."/>
            <person name="Alfaro M."/>
            <person name="Sun H."/>
            <person name="Tritt A."/>
            <person name="Yoshinaga Y."/>
            <person name="Zwiers L.-H."/>
            <person name="Turgeon B."/>
            <person name="Goodwin S."/>
            <person name="Spatafora J."/>
            <person name="Crous P."/>
            <person name="Grigoriev I."/>
        </authorList>
    </citation>
    <scope>NUCLEOTIDE SEQUENCE</scope>
    <source>
        <strain evidence="2">CBS 113979</strain>
    </source>
</reference>
<feature type="transmembrane region" description="Helical" evidence="1">
    <location>
        <begin position="26"/>
        <end position="47"/>
    </location>
</feature>
<dbReference type="Proteomes" id="UP000800041">
    <property type="component" value="Unassembled WGS sequence"/>
</dbReference>
<accession>A0A6G1GWH9</accession>
<evidence type="ECO:0000256" key="1">
    <source>
        <dbReference type="SAM" id="Phobius"/>
    </source>
</evidence>
<feature type="transmembrane region" description="Helical" evidence="1">
    <location>
        <begin position="137"/>
        <end position="155"/>
    </location>
</feature>
<keyword evidence="1" id="KW-0812">Transmembrane</keyword>
<evidence type="ECO:0000313" key="3">
    <source>
        <dbReference type="Proteomes" id="UP000800041"/>
    </source>
</evidence>
<dbReference type="EMBL" id="ML977163">
    <property type="protein sequence ID" value="KAF1985316.1"/>
    <property type="molecule type" value="Genomic_DNA"/>
</dbReference>
<name>A0A6G1GWH9_9PEZI</name>
<dbReference type="OrthoDB" id="5392263at2759"/>
<gene>
    <name evidence="2" type="ORF">K402DRAFT_305491</name>
</gene>
<sequence length="254" mass="29060">AGTAGGGFILSYFTPTVGLSCRSGGYMIFGLVTTFLMLAELFVWWYTSPIRPDKIRKHGAQYVRALSRGTISLAQSTSFVGRALQRVGDVGVAVCTFTILRLPLRQREEKAKRFAERWQNHFKRVQNMTVRQWVERWLFTPLEAFNLCFVVYLLFAQTTGAFQNCWCQSSPWSSIGGYLDFTQWKVANNADVARYWIEGTAISCTVMGVGTIYLVIEWCLQAHLSTENYEDAMRGLKNVRRFRRFTFWVSQSSA</sequence>
<keyword evidence="1" id="KW-0472">Membrane</keyword>
<evidence type="ECO:0000313" key="2">
    <source>
        <dbReference type="EMBL" id="KAF1985316.1"/>
    </source>
</evidence>
<protein>
    <submittedName>
        <fullName evidence="2">Uncharacterized protein</fullName>
    </submittedName>
</protein>
<organism evidence="2 3">
    <name type="scientific">Aulographum hederae CBS 113979</name>
    <dbReference type="NCBI Taxonomy" id="1176131"/>
    <lineage>
        <taxon>Eukaryota</taxon>
        <taxon>Fungi</taxon>
        <taxon>Dikarya</taxon>
        <taxon>Ascomycota</taxon>
        <taxon>Pezizomycotina</taxon>
        <taxon>Dothideomycetes</taxon>
        <taxon>Pleosporomycetidae</taxon>
        <taxon>Aulographales</taxon>
        <taxon>Aulographaceae</taxon>
    </lineage>
</organism>
<keyword evidence="1" id="KW-1133">Transmembrane helix</keyword>
<feature type="non-terminal residue" evidence="2">
    <location>
        <position position="1"/>
    </location>
</feature>